<gene>
    <name evidence="1" type="ORF">RS130_19475</name>
</gene>
<dbReference type="Proteomes" id="UP001247805">
    <property type="component" value="Unassembled WGS sequence"/>
</dbReference>
<proteinExistence type="predicted"/>
<dbReference type="EMBL" id="JAWDIO010000002">
    <property type="protein sequence ID" value="MDU0355773.1"/>
    <property type="molecule type" value="Genomic_DNA"/>
</dbReference>
<protein>
    <recommendedName>
        <fullName evidence="3">LXG domain-containing protein</fullName>
    </recommendedName>
</protein>
<evidence type="ECO:0000313" key="2">
    <source>
        <dbReference type="Proteomes" id="UP001247805"/>
    </source>
</evidence>
<name>A0ABU3T0I1_9ALTE</name>
<evidence type="ECO:0000313" key="1">
    <source>
        <dbReference type="EMBL" id="MDU0355773.1"/>
    </source>
</evidence>
<dbReference type="RefSeq" id="WP_316027295.1">
    <property type="nucleotide sequence ID" value="NZ_JAWDIO010000002.1"/>
</dbReference>
<organism evidence="1 2">
    <name type="scientific">Paraglaciecola aquimarina</name>
    <dbReference type="NCBI Taxonomy" id="1235557"/>
    <lineage>
        <taxon>Bacteria</taxon>
        <taxon>Pseudomonadati</taxon>
        <taxon>Pseudomonadota</taxon>
        <taxon>Gammaproteobacteria</taxon>
        <taxon>Alteromonadales</taxon>
        <taxon>Alteromonadaceae</taxon>
        <taxon>Paraglaciecola</taxon>
    </lineage>
</organism>
<accession>A0ABU3T0I1</accession>
<comment type="caution">
    <text evidence="1">The sequence shown here is derived from an EMBL/GenBank/DDBJ whole genome shotgun (WGS) entry which is preliminary data.</text>
</comment>
<keyword evidence="2" id="KW-1185">Reference proteome</keyword>
<reference evidence="1 2" key="1">
    <citation type="submission" date="2023-10" db="EMBL/GenBank/DDBJ databases">
        <title>Glaciecola aquimarina strain GGW-M5 nov., isolated from a coastal seawater.</title>
        <authorList>
            <person name="Bayburt H."/>
            <person name="Kim J.M."/>
            <person name="Choi B.J."/>
            <person name="Jeon C.O."/>
        </authorList>
    </citation>
    <scope>NUCLEOTIDE SEQUENCE [LARGE SCALE GENOMIC DNA]</scope>
    <source>
        <strain evidence="1 2">KCTC 32108</strain>
    </source>
</reference>
<evidence type="ECO:0008006" key="3">
    <source>
        <dbReference type="Google" id="ProtNLM"/>
    </source>
</evidence>
<sequence length="412" mass="45883">MDFFLSLFKSKKSKLIENRANLGMLKRKLVLHNEVKLEARKNKVPLIAAQAKLQSVYMQCSQKRKRLKDEWERAYLGFSWWNKIKYPEELDLSELDGHILKAKKALDAFNDMYSEQIVKIEQHFTNLKQLSESRLFTTYKKLDQALENAQVKEVNNTSLHAAWIAGMSIPVSIADDLFSAEQVFDSLRAVNSNFEAMSNLEIWWETLWMSPQSYAGLVSLTKGAYFEQLVANDTGGILHEHFNHPETDITIDGIEMQIKATDSISYINSVDDDIPVITTSEVALNTDAIDSGFRNEDISNTVGLAMGGSVVDVKDTSIDAILTGVGSLGIFSTMLGINHASAEYEKGVDGAEAIFKGAGVAIEGTAKGLVDASEMAYNVAMSRPSRFVGRTLLKGLKKLDDKMMEADSKDRK</sequence>